<dbReference type="Proteomes" id="UP001524587">
    <property type="component" value="Unassembled WGS sequence"/>
</dbReference>
<dbReference type="EMBL" id="JAMSKV010000002">
    <property type="protein sequence ID" value="MCQ8277588.1"/>
    <property type="molecule type" value="Genomic_DNA"/>
</dbReference>
<accession>A0ABT1W3Z5</accession>
<dbReference type="InterPro" id="IPR014582">
    <property type="entry name" value="UCP033535_lipo"/>
</dbReference>
<dbReference type="Gene3D" id="1.10.10.1260">
    <property type="entry name" value="Envelope glycoprotein gp160, DUF2291, helical domain"/>
    <property type="match status" value="1"/>
</dbReference>
<organism evidence="1 2">
    <name type="scientific">Endosaccharibacter trunci</name>
    <dbReference type="NCBI Taxonomy" id="2812733"/>
    <lineage>
        <taxon>Bacteria</taxon>
        <taxon>Pseudomonadati</taxon>
        <taxon>Pseudomonadota</taxon>
        <taxon>Alphaproteobacteria</taxon>
        <taxon>Acetobacterales</taxon>
        <taxon>Acetobacteraceae</taxon>
        <taxon>Endosaccharibacter</taxon>
    </lineage>
</organism>
<name>A0ABT1W3Z5_9PROT</name>
<gene>
    <name evidence="1" type="ORF">NFI95_03880</name>
</gene>
<dbReference type="PIRSF" id="PIRSF033535">
    <property type="entry name" value="UCP033535_plp"/>
    <property type="match status" value="1"/>
</dbReference>
<evidence type="ECO:0000313" key="1">
    <source>
        <dbReference type="EMBL" id="MCQ8277588.1"/>
    </source>
</evidence>
<sequence>MTKQRTSPTLRTVLVAGAAFVLVAAMALDTKVVRNGAPGAPQPGVFSAASYGETQFPKVRDAIIAKAVDATVLADALKKDPDAAQKQYAVVTDGAAEYCVRFTGIAGKKDDDSGTVPFKIDGIGDTPKISVQTGPAIMGTDLRDATGKIQFGQFSNQIDYQNAGAALNTAMKKAVLAKLGDTDLAGKTVTVVGVFQLSDPGTWTVTPVEMDVK</sequence>
<dbReference type="Pfam" id="PF10054">
    <property type="entry name" value="DUF2291"/>
    <property type="match status" value="1"/>
</dbReference>
<evidence type="ECO:0000313" key="2">
    <source>
        <dbReference type="Proteomes" id="UP001524587"/>
    </source>
</evidence>
<dbReference type="SUPFAM" id="SSF141318">
    <property type="entry name" value="TM0957-like"/>
    <property type="match status" value="1"/>
</dbReference>
<dbReference type="RefSeq" id="WP_422863032.1">
    <property type="nucleotide sequence ID" value="NZ_JAMSKV010000002.1"/>
</dbReference>
<comment type="caution">
    <text evidence="1">The sequence shown here is derived from an EMBL/GenBank/DDBJ whole genome shotgun (WGS) entry which is preliminary data.</text>
</comment>
<dbReference type="Gene3D" id="2.40.50.420">
    <property type="entry name" value="Envelope glycoprotein gp160, DUF2291, alpha/beta domain"/>
    <property type="match status" value="1"/>
</dbReference>
<protein>
    <submittedName>
        <fullName evidence="1">DUF2291 domain-containing protein</fullName>
    </submittedName>
</protein>
<proteinExistence type="predicted"/>
<reference evidence="1 2" key="1">
    <citation type="submission" date="2022-06" db="EMBL/GenBank/DDBJ databases">
        <title>Endosaccharibacter gen. nov., sp. nov., endophytic bacteria isolated from sugarcane.</title>
        <authorList>
            <person name="Pitiwittayakul N."/>
            <person name="Yukphan P."/>
            <person name="Charoenyingcharoen P."/>
            <person name="Tanasupawat S."/>
        </authorList>
    </citation>
    <scope>NUCLEOTIDE SEQUENCE [LARGE SCALE GENOMIC DNA]</scope>
    <source>
        <strain evidence="1 2">KSS8</strain>
    </source>
</reference>
<keyword evidence="2" id="KW-1185">Reference proteome</keyword>
<dbReference type="InterPro" id="IPR036215">
    <property type="entry name" value="TM0957-like_sf"/>
</dbReference>